<dbReference type="EMBL" id="NEVH01020942">
    <property type="protein sequence ID" value="PNF20464.1"/>
    <property type="molecule type" value="Genomic_DNA"/>
</dbReference>
<dbReference type="Proteomes" id="UP000235965">
    <property type="component" value="Unassembled WGS sequence"/>
</dbReference>
<evidence type="ECO:0000313" key="2">
    <source>
        <dbReference type="EMBL" id="PNF20464.1"/>
    </source>
</evidence>
<proteinExistence type="predicted"/>
<reference evidence="2 3" key="1">
    <citation type="submission" date="2017-12" db="EMBL/GenBank/DDBJ databases">
        <title>Hemimetabolous genomes reveal molecular basis of termite eusociality.</title>
        <authorList>
            <person name="Harrison M.C."/>
            <person name="Jongepier E."/>
            <person name="Robertson H.M."/>
            <person name="Arning N."/>
            <person name="Bitard-Feildel T."/>
            <person name="Chao H."/>
            <person name="Childers C.P."/>
            <person name="Dinh H."/>
            <person name="Doddapaneni H."/>
            <person name="Dugan S."/>
            <person name="Gowin J."/>
            <person name="Greiner C."/>
            <person name="Han Y."/>
            <person name="Hu H."/>
            <person name="Hughes D.S.T."/>
            <person name="Huylmans A.-K."/>
            <person name="Kemena C."/>
            <person name="Kremer L.P.M."/>
            <person name="Lee S.L."/>
            <person name="Lopez-Ezquerra A."/>
            <person name="Mallet L."/>
            <person name="Monroy-Kuhn J.M."/>
            <person name="Moser A."/>
            <person name="Murali S.C."/>
            <person name="Muzny D.M."/>
            <person name="Otani S."/>
            <person name="Piulachs M.-D."/>
            <person name="Poelchau M."/>
            <person name="Qu J."/>
            <person name="Schaub F."/>
            <person name="Wada-Katsumata A."/>
            <person name="Worley K.C."/>
            <person name="Xie Q."/>
            <person name="Ylla G."/>
            <person name="Poulsen M."/>
            <person name="Gibbs R.A."/>
            <person name="Schal C."/>
            <person name="Richards S."/>
            <person name="Belles X."/>
            <person name="Korb J."/>
            <person name="Bornberg-Bauer E."/>
        </authorList>
    </citation>
    <scope>NUCLEOTIDE SEQUENCE [LARGE SCALE GENOMIC DNA]</scope>
    <source>
        <tissue evidence="2">Whole body</tissue>
    </source>
</reference>
<gene>
    <name evidence="2" type="primary">TMEM68</name>
    <name evidence="2" type="ORF">B7P43_G07700</name>
</gene>
<keyword evidence="2" id="KW-0812">Transmembrane</keyword>
<accession>A0A2J7PVV5</accession>
<dbReference type="PANTHER" id="PTHR22753">
    <property type="entry name" value="TRANSMEMBRANE PROTEIN 68"/>
    <property type="match status" value="1"/>
</dbReference>
<name>A0A2J7PVV5_9NEOP</name>
<dbReference type="InterPro" id="IPR002123">
    <property type="entry name" value="Plipid/glycerol_acylTrfase"/>
</dbReference>
<dbReference type="InParanoid" id="A0A2J7PVV5"/>
<feature type="domain" description="Phospholipid/glycerol acyltransferase" evidence="1">
    <location>
        <begin position="53"/>
        <end position="177"/>
    </location>
</feature>
<dbReference type="AlphaFoldDB" id="A0A2J7PVV5"/>
<keyword evidence="3" id="KW-1185">Reference proteome</keyword>
<dbReference type="PANTHER" id="PTHR22753:SF14">
    <property type="entry name" value="MONOACYLGLYCEROL_DIACYLGLYCEROL O-ACYLTRANSFERASE"/>
    <property type="match status" value="1"/>
</dbReference>
<protein>
    <submittedName>
        <fullName evidence="2">Transmembrane protein 68</fullName>
    </submittedName>
</protein>
<dbReference type="GO" id="GO:0016020">
    <property type="term" value="C:membrane"/>
    <property type="evidence" value="ECO:0007669"/>
    <property type="project" value="TreeGrafter"/>
</dbReference>
<dbReference type="FunCoup" id="A0A2J7PVV5">
    <property type="interactions" value="1745"/>
</dbReference>
<evidence type="ECO:0000313" key="3">
    <source>
        <dbReference type="Proteomes" id="UP000235965"/>
    </source>
</evidence>
<sequence>MKLTKHSQYVPSLFVAFQFLRIQLYCKYIVWKLDGSKTINCNRKSPLYLEGYEVSGMENIPDDTPALIVYYHGAIPIDLYYFISRCILFKNRLIHTVGDRFLFNIPGWSIICEAMKVIPGTVQICSNILKENNLLAISPGGVYEAQFGDAYYRLMWKKRLGFAKVALDAKVPVIPVFTQNLREAFRSVGFGKRLWLKLYTITKLPFVPIYGGFPVKLRTHVGKPIPYDGNLTPEQLHIKVCNISRLYASHRHHQLTSDSHFSHRSLPCHISFLCPDIRRVKSHIILLCCEVLNTPKD</sequence>
<keyword evidence="2" id="KW-0472">Membrane</keyword>
<organism evidence="2 3">
    <name type="scientific">Cryptotermes secundus</name>
    <dbReference type="NCBI Taxonomy" id="105785"/>
    <lineage>
        <taxon>Eukaryota</taxon>
        <taxon>Metazoa</taxon>
        <taxon>Ecdysozoa</taxon>
        <taxon>Arthropoda</taxon>
        <taxon>Hexapoda</taxon>
        <taxon>Insecta</taxon>
        <taxon>Pterygota</taxon>
        <taxon>Neoptera</taxon>
        <taxon>Polyneoptera</taxon>
        <taxon>Dictyoptera</taxon>
        <taxon>Blattodea</taxon>
        <taxon>Blattoidea</taxon>
        <taxon>Termitoidae</taxon>
        <taxon>Kalotermitidae</taxon>
        <taxon>Cryptotermitinae</taxon>
        <taxon>Cryptotermes</taxon>
    </lineage>
</organism>
<dbReference type="STRING" id="105785.A0A2J7PVV5"/>
<dbReference type="CDD" id="cd07987">
    <property type="entry name" value="LPLAT_MGAT-like"/>
    <property type="match status" value="1"/>
</dbReference>
<dbReference type="OrthoDB" id="44277at2759"/>
<dbReference type="GO" id="GO:0016746">
    <property type="term" value="F:acyltransferase activity"/>
    <property type="evidence" value="ECO:0007669"/>
    <property type="project" value="InterPro"/>
</dbReference>
<comment type="caution">
    <text evidence="2">The sequence shown here is derived from an EMBL/GenBank/DDBJ whole genome shotgun (WGS) entry which is preliminary data.</text>
</comment>
<dbReference type="Pfam" id="PF01553">
    <property type="entry name" value="Acyltransferase"/>
    <property type="match status" value="1"/>
</dbReference>
<evidence type="ECO:0000259" key="1">
    <source>
        <dbReference type="Pfam" id="PF01553"/>
    </source>
</evidence>